<feature type="compositionally biased region" description="Pro residues" evidence="1">
    <location>
        <begin position="569"/>
        <end position="589"/>
    </location>
</feature>
<dbReference type="PANTHER" id="PTHR47742">
    <property type="entry name" value="GAMETOGENETIN"/>
    <property type="match status" value="1"/>
</dbReference>
<name>A0A8C0GHJ4_CHEAB</name>
<dbReference type="GO" id="GO:0031625">
    <property type="term" value="F:ubiquitin protein ligase binding"/>
    <property type="evidence" value="ECO:0007669"/>
    <property type="project" value="TreeGrafter"/>
</dbReference>
<reference evidence="2" key="1">
    <citation type="submission" date="2025-08" db="UniProtKB">
        <authorList>
            <consortium name="Ensembl"/>
        </authorList>
    </citation>
    <scope>IDENTIFICATION</scope>
</reference>
<feature type="compositionally biased region" description="Basic and acidic residues" evidence="1">
    <location>
        <begin position="11"/>
        <end position="26"/>
    </location>
</feature>
<feature type="compositionally biased region" description="Basic residues" evidence="1">
    <location>
        <begin position="655"/>
        <end position="668"/>
    </location>
</feature>
<dbReference type="GO" id="GO:0006302">
    <property type="term" value="P:double-strand break repair"/>
    <property type="evidence" value="ECO:0007669"/>
    <property type="project" value="InterPro"/>
</dbReference>
<feature type="region of interest" description="Disordered" evidence="1">
    <location>
        <begin position="383"/>
        <end position="415"/>
    </location>
</feature>
<dbReference type="OMA" id="HDESEML"/>
<dbReference type="InterPro" id="IPR031400">
    <property type="entry name" value="GGN"/>
</dbReference>
<feature type="compositionally biased region" description="Polar residues" evidence="1">
    <location>
        <begin position="302"/>
        <end position="312"/>
    </location>
</feature>
<evidence type="ECO:0000313" key="2">
    <source>
        <dbReference type="Ensembl" id="ENSCABP00000004762.1"/>
    </source>
</evidence>
<feature type="region of interest" description="Disordered" evidence="1">
    <location>
        <begin position="1"/>
        <end position="195"/>
    </location>
</feature>
<keyword evidence="3" id="KW-1185">Reference proteome</keyword>
<feature type="compositionally biased region" description="Polar residues" evidence="1">
    <location>
        <begin position="227"/>
        <end position="252"/>
    </location>
</feature>
<feature type="compositionally biased region" description="Pro residues" evidence="1">
    <location>
        <begin position="536"/>
        <end position="545"/>
    </location>
</feature>
<feature type="region of interest" description="Disordered" evidence="1">
    <location>
        <begin position="462"/>
        <end position="704"/>
    </location>
</feature>
<dbReference type="Ensembl" id="ENSCABT00000005179.1">
    <property type="protein sequence ID" value="ENSCABP00000004762.1"/>
    <property type="gene ID" value="ENSCABG00000003607.1"/>
</dbReference>
<feature type="compositionally biased region" description="Polar residues" evidence="1">
    <location>
        <begin position="153"/>
        <end position="163"/>
    </location>
</feature>
<feature type="region of interest" description="Disordered" evidence="1">
    <location>
        <begin position="427"/>
        <end position="447"/>
    </location>
</feature>
<dbReference type="GeneTree" id="ENSGT00940000170834"/>
<dbReference type="GO" id="GO:0007276">
    <property type="term" value="P:gamete generation"/>
    <property type="evidence" value="ECO:0007669"/>
    <property type="project" value="InterPro"/>
</dbReference>
<sequence>MGNVQSEASQDVDRTQGKDKKGKPGVDDGCLAGTPSGAGSESGALLPPPETLAAKEPSQPLNREPRRREKQAASSEICKNCSKPKLPSVWVQNSSSLSRHPDLGDNDSAQELGRGKAGEAGLSCLSGDASLATEPSPALDIPGTHQGEPKGQKMTSRSQNLSPEQDLLRSKKPAPKGKTKGETVSIMKQGGQGDLLGKSAAAPVLLERAQGIGMPKGMSGPDGCSQPALTKTQTQSSVLDNPSRSDAPNPSEQGEPKDAAERNPTRTALPKPLAMSGGKKQPPPHEEGSPGSHGDSKAPASPCQSPTGQAKTRGSKAKEPPESEEDGVNAEGVQALLEHGLSFLYKLTIQPGQRPPSVKAIKHRAGLISSGISYADALKQCPQKKAPSSVSGSPKVAEKLPSVKGLERRDQEDLSSLTQAFLEQFQKMGTKEQASPATQPQSQAKQQLHLVKILDDLTSFNFRSLEGQKPRVPTPYPQRRKGQSRNSPRFGSDMSRLASFLGNGPKLDELRQDEGHPQPVRAWLADNTRKDVGPKGEPPGEPPQLSPAFVAEPEQLIQVGTTQQRKPETPSPEANPPVRAPGLPTPDSPALPSGRAVAASTVQPGKGEDQLMALPGEEAIPPTPAPPVQTCPARKQAMTKLHPRSMWQPKEKLKAHGQPRAKAQKVKLQRQGWETLEPQVAPAESCQDAASEQGPEGSHDKPQVSARHWPPFQIMDSCPRKCYCKHQDQRMLPRNISAWLNPSANHLAEPPWVSTAILAGSLVAGTRFFLDSYEQQTGDDD</sequence>
<evidence type="ECO:0008006" key="4">
    <source>
        <dbReference type="Google" id="ProtNLM"/>
    </source>
</evidence>
<dbReference type="Pfam" id="PF15685">
    <property type="entry name" value="GGN"/>
    <property type="match status" value="1"/>
</dbReference>
<proteinExistence type="predicted"/>
<evidence type="ECO:0000256" key="1">
    <source>
        <dbReference type="SAM" id="MobiDB-lite"/>
    </source>
</evidence>
<feature type="compositionally biased region" description="Low complexity" evidence="1">
    <location>
        <begin position="433"/>
        <end position="447"/>
    </location>
</feature>
<feature type="compositionally biased region" description="Basic and acidic residues" evidence="1">
    <location>
        <begin position="254"/>
        <end position="264"/>
    </location>
</feature>
<reference evidence="2" key="2">
    <citation type="submission" date="2025-09" db="UniProtKB">
        <authorList>
            <consortium name="Ensembl"/>
        </authorList>
    </citation>
    <scope>IDENTIFICATION</scope>
</reference>
<evidence type="ECO:0000313" key="3">
    <source>
        <dbReference type="Proteomes" id="UP000694404"/>
    </source>
</evidence>
<dbReference type="PANTHER" id="PTHR47742:SF1">
    <property type="entry name" value="GAMETOGENETIN"/>
    <property type="match status" value="1"/>
</dbReference>
<dbReference type="Proteomes" id="UP000694404">
    <property type="component" value="Unplaced"/>
</dbReference>
<protein>
    <recommendedName>
        <fullName evidence="4">Gametogenetin</fullName>
    </recommendedName>
</protein>
<accession>A0A8C0GHJ4</accession>
<feature type="region of interest" description="Disordered" evidence="1">
    <location>
        <begin position="212"/>
        <end position="332"/>
    </location>
</feature>
<feature type="compositionally biased region" description="Basic and acidic residues" evidence="1">
    <location>
        <begin position="506"/>
        <end position="516"/>
    </location>
</feature>
<dbReference type="AlphaFoldDB" id="A0A8C0GHJ4"/>
<organism evidence="2 3">
    <name type="scientific">Chelonoidis abingdonii</name>
    <name type="common">Abingdon island giant tortoise</name>
    <name type="synonym">Testudo abingdonii</name>
    <dbReference type="NCBI Taxonomy" id="106734"/>
    <lineage>
        <taxon>Eukaryota</taxon>
        <taxon>Metazoa</taxon>
        <taxon>Chordata</taxon>
        <taxon>Craniata</taxon>
        <taxon>Vertebrata</taxon>
        <taxon>Euteleostomi</taxon>
        <taxon>Archelosauria</taxon>
        <taxon>Testudinata</taxon>
        <taxon>Testudines</taxon>
        <taxon>Cryptodira</taxon>
        <taxon>Durocryptodira</taxon>
        <taxon>Testudinoidea</taxon>
        <taxon>Testudinidae</taxon>
        <taxon>Chelonoidis</taxon>
    </lineage>
</organism>